<reference evidence="2" key="1">
    <citation type="submission" date="2022-11" db="EMBL/GenBank/DDBJ databases">
        <title>Minimal conservation of predation-associated metabolite biosynthetic gene clusters underscores biosynthetic potential of Myxococcota including descriptions for ten novel species: Archangium lansinium sp. nov., Myxococcus landrumus sp. nov., Nannocystis bai.</title>
        <authorList>
            <person name="Ahearne A."/>
            <person name="Stevens C."/>
            <person name="Dowd S."/>
        </authorList>
    </citation>
    <scope>NUCLEOTIDE SEQUENCE</scope>
    <source>
        <strain evidence="2">Fl3</strain>
    </source>
</reference>
<organism evidence="2 3">
    <name type="scientific">Nannocystis punicea</name>
    <dbReference type="NCBI Taxonomy" id="2995304"/>
    <lineage>
        <taxon>Bacteria</taxon>
        <taxon>Pseudomonadati</taxon>
        <taxon>Myxococcota</taxon>
        <taxon>Polyangia</taxon>
        <taxon>Nannocystales</taxon>
        <taxon>Nannocystaceae</taxon>
        <taxon>Nannocystis</taxon>
    </lineage>
</organism>
<dbReference type="Proteomes" id="UP001164459">
    <property type="component" value="Chromosome"/>
</dbReference>
<feature type="region of interest" description="Disordered" evidence="1">
    <location>
        <begin position="20"/>
        <end position="68"/>
    </location>
</feature>
<protein>
    <submittedName>
        <fullName evidence="2">Uncharacterized protein</fullName>
    </submittedName>
</protein>
<keyword evidence="3" id="KW-1185">Reference proteome</keyword>
<name>A0ABY7GWP8_9BACT</name>
<sequence length="247" mass="26354">MKQISLMMCMLCGIACGPGKGGGDDTSESGESSSGSTGASSSGAPTTGSETTDAPTGSPETEGEPEVCVPPIPGSAEVSECEIDFCPPASWHVVAHNEEGTPGLKCDNWSGSCDSNTSDYQAYMFESEDLVIYLSFEPQLADEHSDASFKANFDYLWAEVRFPPDPSDHSEFYEQTDAMHGLEIFDSFTFEDGRLKASLHLDVDSIVQRIASDHPECISGDISGECSCTYTGLDIPVTIDIDLTVDP</sequence>
<evidence type="ECO:0000313" key="3">
    <source>
        <dbReference type="Proteomes" id="UP001164459"/>
    </source>
</evidence>
<proteinExistence type="predicted"/>
<dbReference type="EMBL" id="CP114040">
    <property type="protein sequence ID" value="WAS91410.1"/>
    <property type="molecule type" value="Genomic_DNA"/>
</dbReference>
<accession>A0ABY7GWP8</accession>
<dbReference type="RefSeq" id="WP_269033774.1">
    <property type="nucleotide sequence ID" value="NZ_CP114040.1"/>
</dbReference>
<feature type="compositionally biased region" description="Low complexity" evidence="1">
    <location>
        <begin position="29"/>
        <end position="60"/>
    </location>
</feature>
<gene>
    <name evidence="2" type="ORF">O0S08_34935</name>
</gene>
<evidence type="ECO:0000313" key="2">
    <source>
        <dbReference type="EMBL" id="WAS91410.1"/>
    </source>
</evidence>
<evidence type="ECO:0000256" key="1">
    <source>
        <dbReference type="SAM" id="MobiDB-lite"/>
    </source>
</evidence>